<evidence type="ECO:0000256" key="2">
    <source>
        <dbReference type="ARBA" id="ARBA00009810"/>
    </source>
</evidence>
<keyword evidence="5" id="KW-0410">Iron transport</keyword>
<dbReference type="InterPro" id="IPR037066">
    <property type="entry name" value="Plug_dom_sf"/>
</dbReference>
<dbReference type="GO" id="GO:0015344">
    <property type="term" value="F:siderophore uptake transmembrane transporter activity"/>
    <property type="evidence" value="ECO:0007669"/>
    <property type="project" value="TreeGrafter"/>
</dbReference>
<dbReference type="PANTHER" id="PTHR32552">
    <property type="entry name" value="FERRICHROME IRON RECEPTOR-RELATED"/>
    <property type="match status" value="1"/>
</dbReference>
<evidence type="ECO:0000256" key="15">
    <source>
        <dbReference type="RuleBase" id="RU003357"/>
    </source>
</evidence>
<keyword evidence="9" id="KW-0406">Ion transport</keyword>
<dbReference type="GO" id="GO:0038023">
    <property type="term" value="F:signaling receptor activity"/>
    <property type="evidence" value="ECO:0007669"/>
    <property type="project" value="InterPro"/>
</dbReference>
<dbReference type="EMBL" id="CP032829">
    <property type="protein sequence ID" value="AYJ88008.1"/>
    <property type="molecule type" value="Genomic_DNA"/>
</dbReference>
<reference evidence="19 20" key="1">
    <citation type="submission" date="2018-09" db="EMBL/GenBank/DDBJ databases">
        <title>Sphingomonas peninsula sp. nov., isolated from fildes peninsula, Antarctic soil.</title>
        <authorList>
            <person name="Yingchao G."/>
        </authorList>
    </citation>
    <scope>NUCLEOTIDE SEQUENCE [LARGE SCALE GENOMIC DNA]</scope>
    <source>
        <strain evidence="19 20">YZ-8</strain>
    </source>
</reference>
<dbReference type="CDD" id="cd01347">
    <property type="entry name" value="ligand_gated_channel"/>
    <property type="match status" value="1"/>
</dbReference>
<evidence type="ECO:0000313" key="20">
    <source>
        <dbReference type="Proteomes" id="UP000276254"/>
    </source>
</evidence>
<evidence type="ECO:0000256" key="11">
    <source>
        <dbReference type="ARBA" id="ARBA00023136"/>
    </source>
</evidence>
<keyword evidence="6 14" id="KW-0812">Transmembrane</keyword>
<evidence type="ECO:0000259" key="18">
    <source>
        <dbReference type="Pfam" id="PF07715"/>
    </source>
</evidence>
<evidence type="ECO:0000256" key="16">
    <source>
        <dbReference type="SAM" id="SignalP"/>
    </source>
</evidence>
<evidence type="ECO:0000256" key="8">
    <source>
        <dbReference type="ARBA" id="ARBA00023004"/>
    </source>
</evidence>
<evidence type="ECO:0000256" key="13">
    <source>
        <dbReference type="ARBA" id="ARBA00023237"/>
    </source>
</evidence>
<comment type="subcellular location">
    <subcellularLocation>
        <location evidence="1 14">Cell outer membrane</location>
        <topology evidence="1 14">Multi-pass membrane protein</topology>
    </subcellularLocation>
</comment>
<dbReference type="KEGG" id="spha:D3Y57_14110"/>
<sequence>MRVLLACSSLMPLSAAHAADVMDAAEDILVTGQRPVSEATSGTKTATPLVETPQSISIISRADLDVRGIQSLNSALQLTAGITPDTRGADAEVYDQFKLRGFDAPQYLDGLKLFGSPTGYAVPQVDVSRIDRIEVIKGPASVLYGQSSPGGLIAIGSKLPGSAASYGSVEATYGTYNLYRVDGDVGGALSADGKTLYRVYGSVNGADTQQSFGKRRRYTASAAVTFGAGTDTTLTLLGNYSHDPFNGNYGSVPRLGSLDPNPNGNIPRDFADGDPATTVIRRNQGAATYLFEQKLGDAWVFKSRGRYTDITTRISGPYSTGVPTDATLTTFERGSYQTSERLKNGTFDNQISGKIKTGALTHNLLFGVDVQVAHAVETGGFGVAPPINVYQPDYSIPITLPDDQFTYNVHQRQIGIYAQDQIELGGLRLTASGRYDWAYGHVAVAAFGQDDVKRDEKFTYRVGGLYLLNNGFAPYVSYSTSFEPQATRLVTGNIADPSTGRQFEAGIKYQPPGSTILLTAAYFNVTQANVVVSNPITFAATQSGKVRSKGIELEAKVPVFEGFSLTASYSRQKIRNLKDDDPLNVGHPLIGTAKENGGLFGLYSLTNGQLAGFGIGGGVRYVGKGYGGYYFDAAGAAQYVTTPSYALVDAVMSYDLGRASPSLKGFEARINAANIFDKRHITSCYVNGVEWCWYGSRRTVTGTIGFRW</sequence>
<dbReference type="Pfam" id="PF00593">
    <property type="entry name" value="TonB_dep_Rec_b-barrel"/>
    <property type="match status" value="1"/>
</dbReference>
<gene>
    <name evidence="19" type="ORF">D3Y57_14110</name>
</gene>
<dbReference type="Gene3D" id="2.170.130.10">
    <property type="entry name" value="TonB-dependent receptor, plug domain"/>
    <property type="match status" value="1"/>
</dbReference>
<dbReference type="InterPro" id="IPR039426">
    <property type="entry name" value="TonB-dep_rcpt-like"/>
</dbReference>
<evidence type="ECO:0000313" key="19">
    <source>
        <dbReference type="EMBL" id="AYJ88008.1"/>
    </source>
</evidence>
<dbReference type="OrthoDB" id="9760333at2"/>
<evidence type="ECO:0000256" key="10">
    <source>
        <dbReference type="ARBA" id="ARBA00023077"/>
    </source>
</evidence>
<dbReference type="Pfam" id="PF07715">
    <property type="entry name" value="Plug"/>
    <property type="match status" value="1"/>
</dbReference>
<comment type="similarity">
    <text evidence="2 14 15">Belongs to the TonB-dependent receptor family.</text>
</comment>
<feature type="domain" description="TonB-dependent receptor-like beta-barrel" evidence="17">
    <location>
        <begin position="228"/>
        <end position="675"/>
    </location>
</feature>
<keyword evidence="7 16" id="KW-0732">Signal</keyword>
<feature type="signal peptide" evidence="16">
    <location>
        <begin position="1"/>
        <end position="18"/>
    </location>
</feature>
<evidence type="ECO:0000256" key="3">
    <source>
        <dbReference type="ARBA" id="ARBA00022448"/>
    </source>
</evidence>
<dbReference type="InterPro" id="IPR012910">
    <property type="entry name" value="Plug_dom"/>
</dbReference>
<dbReference type="InterPro" id="IPR010105">
    <property type="entry name" value="TonB_sidphr_rcpt"/>
</dbReference>
<evidence type="ECO:0000256" key="6">
    <source>
        <dbReference type="ARBA" id="ARBA00022692"/>
    </source>
</evidence>
<keyword evidence="4 14" id="KW-1134">Transmembrane beta strand</keyword>
<evidence type="ECO:0000256" key="4">
    <source>
        <dbReference type="ARBA" id="ARBA00022452"/>
    </source>
</evidence>
<organism evidence="19 20">
    <name type="scientific">Sphingomonas paeninsulae</name>
    <dbReference type="NCBI Taxonomy" id="2319844"/>
    <lineage>
        <taxon>Bacteria</taxon>
        <taxon>Pseudomonadati</taxon>
        <taxon>Pseudomonadota</taxon>
        <taxon>Alphaproteobacteria</taxon>
        <taxon>Sphingomonadales</taxon>
        <taxon>Sphingomonadaceae</taxon>
        <taxon>Sphingomonas</taxon>
    </lineage>
</organism>
<evidence type="ECO:0000256" key="14">
    <source>
        <dbReference type="PROSITE-ProRule" id="PRU01360"/>
    </source>
</evidence>
<keyword evidence="3 14" id="KW-0813">Transport</keyword>
<keyword evidence="20" id="KW-1185">Reference proteome</keyword>
<dbReference type="AlphaFoldDB" id="A0A494TRB5"/>
<dbReference type="PANTHER" id="PTHR32552:SF68">
    <property type="entry name" value="FERRICHROME OUTER MEMBRANE TRANSPORTER_PHAGE RECEPTOR"/>
    <property type="match status" value="1"/>
</dbReference>
<dbReference type="InterPro" id="IPR036942">
    <property type="entry name" value="Beta-barrel_TonB_sf"/>
</dbReference>
<dbReference type="Proteomes" id="UP000276254">
    <property type="component" value="Chromosome"/>
</dbReference>
<keyword evidence="12 19" id="KW-0675">Receptor</keyword>
<evidence type="ECO:0000256" key="9">
    <source>
        <dbReference type="ARBA" id="ARBA00023065"/>
    </source>
</evidence>
<feature type="domain" description="TonB-dependent receptor plug" evidence="18">
    <location>
        <begin position="49"/>
        <end position="151"/>
    </location>
</feature>
<keyword evidence="11 14" id="KW-0472">Membrane</keyword>
<evidence type="ECO:0000256" key="7">
    <source>
        <dbReference type="ARBA" id="ARBA00022729"/>
    </source>
</evidence>
<name>A0A494TRB5_SPHPE</name>
<proteinExistence type="inferred from homology"/>
<dbReference type="InterPro" id="IPR000531">
    <property type="entry name" value="Beta-barrel_TonB"/>
</dbReference>
<evidence type="ECO:0000256" key="1">
    <source>
        <dbReference type="ARBA" id="ARBA00004571"/>
    </source>
</evidence>
<dbReference type="Gene3D" id="2.40.170.20">
    <property type="entry name" value="TonB-dependent receptor, beta-barrel domain"/>
    <property type="match status" value="1"/>
</dbReference>
<keyword evidence="13 14" id="KW-0998">Cell outer membrane</keyword>
<feature type="chain" id="PRO_5019864421" evidence="16">
    <location>
        <begin position="19"/>
        <end position="708"/>
    </location>
</feature>
<dbReference type="GO" id="GO:0009279">
    <property type="term" value="C:cell outer membrane"/>
    <property type="evidence" value="ECO:0007669"/>
    <property type="project" value="UniProtKB-SubCell"/>
</dbReference>
<evidence type="ECO:0000259" key="17">
    <source>
        <dbReference type="Pfam" id="PF00593"/>
    </source>
</evidence>
<dbReference type="GO" id="GO:0015891">
    <property type="term" value="P:siderophore transport"/>
    <property type="evidence" value="ECO:0007669"/>
    <property type="project" value="InterPro"/>
</dbReference>
<keyword evidence="10 15" id="KW-0798">TonB box</keyword>
<accession>A0A494TRB5</accession>
<dbReference type="NCBIfam" id="TIGR01783">
    <property type="entry name" value="TonB-siderophor"/>
    <property type="match status" value="1"/>
</dbReference>
<keyword evidence="8" id="KW-0408">Iron</keyword>
<evidence type="ECO:0000256" key="5">
    <source>
        <dbReference type="ARBA" id="ARBA00022496"/>
    </source>
</evidence>
<evidence type="ECO:0000256" key="12">
    <source>
        <dbReference type="ARBA" id="ARBA00023170"/>
    </source>
</evidence>
<dbReference type="PROSITE" id="PS52016">
    <property type="entry name" value="TONB_DEPENDENT_REC_3"/>
    <property type="match status" value="1"/>
</dbReference>
<protein>
    <submittedName>
        <fullName evidence="19">TonB-dependent siderophore receptor</fullName>
    </submittedName>
</protein>
<dbReference type="SUPFAM" id="SSF56935">
    <property type="entry name" value="Porins"/>
    <property type="match status" value="1"/>
</dbReference>